<dbReference type="PANTHER" id="PTHR30486:SF12">
    <property type="entry name" value="TYPE IV PILUS ATPASE PILU"/>
    <property type="match status" value="1"/>
</dbReference>
<dbReference type="GO" id="GO:0016887">
    <property type="term" value="F:ATP hydrolysis activity"/>
    <property type="evidence" value="ECO:0007669"/>
    <property type="project" value="InterPro"/>
</dbReference>
<dbReference type="RefSeq" id="WP_169344560.1">
    <property type="nucleotide sequence ID" value="NZ_JABBJJ010000035.1"/>
</dbReference>
<gene>
    <name evidence="4" type="primary">tadA</name>
    <name evidence="4" type="ORF">HG543_10430</name>
</gene>
<sequence length="414" mass="44998">MELGAIIRRAREQGASDVHLEGGMPMALRVRGTLRLVGEPLSPMALTALARDVVGDEDWPAFLERCSHDVARTLDGQRIRINVLRSARGVGFAIRLLATAQATLKRLNLHPDLRKLIEPTHGLVLVSGPTGSGKTSTLAALLQELNISEARHIITVESPIEYALVPRQSFIRQREVGRDTPSFSQALIDAMREDPDVLMVGEMREPEVMRLTMNAAETGHLVLATVHSASAGEALARVVSAFPPEMQPAVCAQLADCLVGVVCQRLRYRPEVGLRVPECEVLMGSTPVKSIVRQGHFYKIPSAIETGAADGCWSFPRYAEWLARKTDWTLPSTPPEEAPAAPVPEVAPEPSPMPAARPRQVPVMRLPSTPKPRRGPVAAKPGGRQAEDGVFVIQGEQDDLVSLIRELEGDGPEE</sequence>
<comment type="caution">
    <text evidence="4">The sequence shown here is derived from an EMBL/GenBank/DDBJ whole genome shotgun (WGS) entry which is preliminary data.</text>
</comment>
<dbReference type="Gene3D" id="3.40.50.300">
    <property type="entry name" value="P-loop containing nucleotide triphosphate hydrolases"/>
    <property type="match status" value="1"/>
</dbReference>
<reference evidence="4 5" key="1">
    <citation type="submission" date="2020-04" db="EMBL/GenBank/DDBJ databases">
        <title>Draft genome of Pyxidicoccus fallax type strain.</title>
        <authorList>
            <person name="Whitworth D.E."/>
        </authorList>
    </citation>
    <scope>NUCLEOTIDE SEQUENCE [LARGE SCALE GENOMIC DNA]</scope>
    <source>
        <strain evidence="4 5">DSM 14698</strain>
    </source>
</reference>
<dbReference type="AlphaFoldDB" id="A0A848L9M0"/>
<feature type="compositionally biased region" description="Pro residues" evidence="2">
    <location>
        <begin position="332"/>
        <end position="355"/>
    </location>
</feature>
<dbReference type="Pfam" id="PF00437">
    <property type="entry name" value="T2SSE"/>
    <property type="match status" value="1"/>
</dbReference>
<organism evidence="4 5">
    <name type="scientific">Pyxidicoccus fallax</name>
    <dbReference type="NCBI Taxonomy" id="394095"/>
    <lineage>
        <taxon>Bacteria</taxon>
        <taxon>Pseudomonadati</taxon>
        <taxon>Myxococcota</taxon>
        <taxon>Myxococcia</taxon>
        <taxon>Myxococcales</taxon>
        <taxon>Cystobacterineae</taxon>
        <taxon>Myxococcaceae</taxon>
        <taxon>Pyxidicoccus</taxon>
    </lineage>
</organism>
<dbReference type="Proteomes" id="UP000518300">
    <property type="component" value="Unassembled WGS sequence"/>
</dbReference>
<evidence type="ECO:0000259" key="3">
    <source>
        <dbReference type="Pfam" id="PF00437"/>
    </source>
</evidence>
<feature type="region of interest" description="Disordered" evidence="2">
    <location>
        <begin position="329"/>
        <end position="391"/>
    </location>
</feature>
<evidence type="ECO:0000256" key="2">
    <source>
        <dbReference type="SAM" id="MobiDB-lite"/>
    </source>
</evidence>
<protein>
    <submittedName>
        <fullName evidence="4">Flp pilus assembly complex ATPase component TadA</fullName>
    </submittedName>
</protein>
<evidence type="ECO:0000313" key="5">
    <source>
        <dbReference type="Proteomes" id="UP000518300"/>
    </source>
</evidence>
<comment type="similarity">
    <text evidence="1">Belongs to the GSP E family.</text>
</comment>
<dbReference type="InterPro" id="IPR027417">
    <property type="entry name" value="P-loop_NTPase"/>
</dbReference>
<dbReference type="PANTHER" id="PTHR30486">
    <property type="entry name" value="TWITCHING MOTILITY PROTEIN PILT"/>
    <property type="match status" value="1"/>
</dbReference>
<dbReference type="EMBL" id="JABBJJ010000035">
    <property type="protein sequence ID" value="NMO15267.1"/>
    <property type="molecule type" value="Genomic_DNA"/>
</dbReference>
<evidence type="ECO:0000256" key="1">
    <source>
        <dbReference type="ARBA" id="ARBA00006611"/>
    </source>
</evidence>
<proteinExistence type="inferred from homology"/>
<evidence type="ECO:0000313" key="4">
    <source>
        <dbReference type="EMBL" id="NMO15267.1"/>
    </source>
</evidence>
<dbReference type="SUPFAM" id="SSF52540">
    <property type="entry name" value="P-loop containing nucleoside triphosphate hydrolases"/>
    <property type="match status" value="1"/>
</dbReference>
<accession>A0A848L9M0</accession>
<dbReference type="Gene3D" id="3.30.450.90">
    <property type="match status" value="1"/>
</dbReference>
<keyword evidence="5" id="KW-1185">Reference proteome</keyword>
<feature type="domain" description="Bacterial type II secretion system protein E" evidence="3">
    <location>
        <begin position="5"/>
        <end position="266"/>
    </location>
</feature>
<name>A0A848L9M0_9BACT</name>
<dbReference type="InterPro" id="IPR050921">
    <property type="entry name" value="T4SS_GSP_E_ATPase"/>
</dbReference>
<dbReference type="InterPro" id="IPR001482">
    <property type="entry name" value="T2SS/T4SS_dom"/>
</dbReference>